<dbReference type="STRING" id="1590841.A0A2R6R9C5"/>
<organism evidence="5 6">
    <name type="scientific">Actinidia chinensis var. chinensis</name>
    <name type="common">Chinese soft-hair kiwi</name>
    <dbReference type="NCBI Taxonomy" id="1590841"/>
    <lineage>
        <taxon>Eukaryota</taxon>
        <taxon>Viridiplantae</taxon>
        <taxon>Streptophyta</taxon>
        <taxon>Embryophyta</taxon>
        <taxon>Tracheophyta</taxon>
        <taxon>Spermatophyta</taxon>
        <taxon>Magnoliopsida</taxon>
        <taxon>eudicotyledons</taxon>
        <taxon>Gunneridae</taxon>
        <taxon>Pentapetalae</taxon>
        <taxon>asterids</taxon>
        <taxon>Ericales</taxon>
        <taxon>Actinidiaceae</taxon>
        <taxon>Actinidia</taxon>
    </lineage>
</organism>
<gene>
    <name evidence="5" type="ORF">CEY00_Acc09034</name>
</gene>
<dbReference type="GO" id="GO:0006388">
    <property type="term" value="P:tRNA splicing, via endonucleolytic cleavage and ligation"/>
    <property type="evidence" value="ECO:0007669"/>
    <property type="project" value="TreeGrafter"/>
</dbReference>
<keyword evidence="5" id="KW-0808">Transferase</keyword>
<dbReference type="InterPro" id="IPR042080">
    <property type="entry name" value="RNA_2'-PTrans_N"/>
</dbReference>
<dbReference type="InParanoid" id="A0A2R6R9C5"/>
<dbReference type="OrthoDB" id="1740941at2759"/>
<comment type="function">
    <text evidence="1">Catalyzes the last step of tRNA splicing, the transfer of the splice junction 2'-phosphate from ligated tRNA to NAD to produce ADP-ribose 1''-2'' cyclic phosphate.</text>
</comment>
<dbReference type="PANTHER" id="PTHR12684">
    <property type="entry name" value="PUTATIVE PHOSPHOTRANSFERASE"/>
    <property type="match status" value="1"/>
</dbReference>
<accession>A0A2R6R9C5</accession>
<evidence type="ECO:0000256" key="3">
    <source>
        <dbReference type="ARBA" id="ARBA00047949"/>
    </source>
</evidence>
<evidence type="ECO:0000256" key="4">
    <source>
        <dbReference type="SAM" id="MobiDB-lite"/>
    </source>
</evidence>
<dbReference type="Proteomes" id="UP000241394">
    <property type="component" value="Chromosome LG8"/>
</dbReference>
<dbReference type="Gene3D" id="1.10.10.970">
    <property type="entry name" value="RNA 2'-phosphotransferase, Tpt1/KptA family, N-terminal domain"/>
    <property type="match status" value="1"/>
</dbReference>
<feature type="non-terminal residue" evidence="5">
    <location>
        <position position="205"/>
    </location>
</feature>
<dbReference type="Pfam" id="PF01885">
    <property type="entry name" value="PTS_2-RNA"/>
    <property type="match status" value="1"/>
</dbReference>
<dbReference type="GO" id="GO:0000215">
    <property type="term" value="F:tRNA 2'-phosphotransferase activity"/>
    <property type="evidence" value="ECO:0007669"/>
    <property type="project" value="UniProtKB-EC"/>
</dbReference>
<evidence type="ECO:0000256" key="2">
    <source>
        <dbReference type="ARBA" id="ARBA00012007"/>
    </source>
</evidence>
<evidence type="ECO:0000256" key="1">
    <source>
        <dbReference type="ARBA" id="ARBA00003343"/>
    </source>
</evidence>
<dbReference type="PANTHER" id="PTHR12684:SF2">
    <property type="entry name" value="TRNA 2'-PHOSPHOTRANSFERASE 1"/>
    <property type="match status" value="1"/>
</dbReference>
<feature type="region of interest" description="Disordered" evidence="4">
    <location>
        <begin position="58"/>
        <end position="90"/>
    </location>
</feature>
<comment type="caution">
    <text evidence="5">The sequence shown here is derived from an EMBL/GenBank/DDBJ whole genome shotgun (WGS) entry which is preliminary data.</text>
</comment>
<dbReference type="EC" id="2.7.1.160" evidence="2"/>
<comment type="catalytic activity">
    <reaction evidence="3">
        <text>2'-phospho-[ligated tRNA] + NAD(+) = mature tRNA + ADP-alpha-D-ribose 1'',2''-cyclic phosphate + nicotinamide</text>
        <dbReference type="Rhea" id="RHEA:23324"/>
        <dbReference type="Rhea" id="RHEA-COMP:11106"/>
        <dbReference type="Rhea" id="RHEA-COMP:11107"/>
        <dbReference type="ChEBI" id="CHEBI:17154"/>
        <dbReference type="ChEBI" id="CHEBI:57540"/>
        <dbReference type="ChEBI" id="CHEBI:76596"/>
        <dbReference type="ChEBI" id="CHEBI:82883"/>
        <dbReference type="ChEBI" id="CHEBI:85027"/>
        <dbReference type="EC" id="2.7.1.160"/>
    </reaction>
</comment>
<dbReference type="EMBL" id="NKQK01000008">
    <property type="protein sequence ID" value="PSS24154.1"/>
    <property type="molecule type" value="Genomic_DNA"/>
</dbReference>
<dbReference type="AlphaFoldDB" id="A0A2R6R9C5"/>
<dbReference type="SUPFAM" id="SSF56399">
    <property type="entry name" value="ADP-ribosylation"/>
    <property type="match status" value="1"/>
</dbReference>
<feature type="compositionally biased region" description="Basic and acidic residues" evidence="4">
    <location>
        <begin position="60"/>
        <end position="81"/>
    </location>
</feature>
<reference evidence="6" key="2">
    <citation type="journal article" date="2018" name="BMC Genomics">
        <title>A manually annotated Actinidia chinensis var. chinensis (kiwifruit) genome highlights the challenges associated with draft genomes and gene prediction in plants.</title>
        <authorList>
            <person name="Pilkington S.M."/>
            <person name="Crowhurst R."/>
            <person name="Hilario E."/>
            <person name="Nardozza S."/>
            <person name="Fraser L."/>
            <person name="Peng Y."/>
            <person name="Gunaseelan K."/>
            <person name="Simpson R."/>
            <person name="Tahir J."/>
            <person name="Deroles S.C."/>
            <person name="Templeton K."/>
            <person name="Luo Z."/>
            <person name="Davy M."/>
            <person name="Cheng C."/>
            <person name="McNeilage M."/>
            <person name="Scaglione D."/>
            <person name="Liu Y."/>
            <person name="Zhang Q."/>
            <person name="Datson P."/>
            <person name="De Silva N."/>
            <person name="Gardiner S.E."/>
            <person name="Bassett H."/>
            <person name="Chagne D."/>
            <person name="McCallum J."/>
            <person name="Dzierzon H."/>
            <person name="Deng C."/>
            <person name="Wang Y.Y."/>
            <person name="Barron L."/>
            <person name="Manako K."/>
            <person name="Bowen J."/>
            <person name="Foster T.M."/>
            <person name="Erridge Z.A."/>
            <person name="Tiffin H."/>
            <person name="Waite C.N."/>
            <person name="Davies K.M."/>
            <person name="Grierson E.P."/>
            <person name="Laing W.A."/>
            <person name="Kirk R."/>
            <person name="Chen X."/>
            <person name="Wood M."/>
            <person name="Montefiori M."/>
            <person name="Brummell D.A."/>
            <person name="Schwinn K.E."/>
            <person name="Catanach A."/>
            <person name="Fullerton C."/>
            <person name="Li D."/>
            <person name="Meiyalaghan S."/>
            <person name="Nieuwenhuizen N."/>
            <person name="Read N."/>
            <person name="Prakash R."/>
            <person name="Hunter D."/>
            <person name="Zhang H."/>
            <person name="McKenzie M."/>
            <person name="Knabel M."/>
            <person name="Harris A."/>
            <person name="Allan A.C."/>
            <person name="Gleave A."/>
            <person name="Chen A."/>
            <person name="Janssen B.J."/>
            <person name="Plunkett B."/>
            <person name="Ampomah-Dwamena C."/>
            <person name="Voogd C."/>
            <person name="Leif D."/>
            <person name="Lafferty D."/>
            <person name="Souleyre E.J.F."/>
            <person name="Varkonyi-Gasic E."/>
            <person name="Gambi F."/>
            <person name="Hanley J."/>
            <person name="Yao J.L."/>
            <person name="Cheung J."/>
            <person name="David K.M."/>
            <person name="Warren B."/>
            <person name="Marsh K."/>
            <person name="Snowden K.C."/>
            <person name="Lin-Wang K."/>
            <person name="Brian L."/>
            <person name="Martinez-Sanchez M."/>
            <person name="Wang M."/>
            <person name="Ileperuma N."/>
            <person name="Macnee N."/>
            <person name="Campin R."/>
            <person name="McAtee P."/>
            <person name="Drummond R.S.M."/>
            <person name="Espley R.V."/>
            <person name="Ireland H.S."/>
            <person name="Wu R."/>
            <person name="Atkinson R.G."/>
            <person name="Karunairetnam S."/>
            <person name="Bulley S."/>
            <person name="Chunkath S."/>
            <person name="Hanley Z."/>
            <person name="Storey R."/>
            <person name="Thrimawithana A.H."/>
            <person name="Thomson S."/>
            <person name="David C."/>
            <person name="Testolin R."/>
            <person name="Huang H."/>
            <person name="Hellens R.P."/>
            <person name="Schaffer R.J."/>
        </authorList>
    </citation>
    <scope>NUCLEOTIDE SEQUENCE [LARGE SCALE GENOMIC DNA]</scope>
    <source>
        <strain evidence="6">cv. Red5</strain>
    </source>
</reference>
<name>A0A2R6R9C5_ACTCC</name>
<dbReference type="InterPro" id="IPR002745">
    <property type="entry name" value="Ptrans_KptA/Tpt1"/>
</dbReference>
<sequence>MWASVTSGGFRFLRYRRVFLPPVPIAPTSSPPSPSLLTSFRALDIMVHSNIRSSSFSFAHSDRSGGRGRGMEMRDNHERSRGRGGGSSSCNDKIDVLGRLLTRILRHMASELNLNVRSDGYVKVQDLLKLNTKTFANIPVRAHTVDDIREGTMPQSNIIILTDPASKLLVHRSRVAIYPNQGEYSQDKLMLQRIRSYIVRGHYLD</sequence>
<evidence type="ECO:0000313" key="5">
    <source>
        <dbReference type="EMBL" id="PSS24154.1"/>
    </source>
</evidence>
<evidence type="ECO:0000313" key="6">
    <source>
        <dbReference type="Proteomes" id="UP000241394"/>
    </source>
</evidence>
<protein>
    <recommendedName>
        <fullName evidence="2">2'-phosphotransferase</fullName>
        <ecNumber evidence="2">2.7.1.160</ecNumber>
    </recommendedName>
</protein>
<keyword evidence="6" id="KW-1185">Reference proteome</keyword>
<proteinExistence type="predicted"/>
<reference evidence="5 6" key="1">
    <citation type="submission" date="2017-07" db="EMBL/GenBank/DDBJ databases">
        <title>An improved, manually edited Actinidia chinensis var. chinensis (kiwifruit) genome highlights the challenges associated with draft genomes and gene prediction in plants.</title>
        <authorList>
            <person name="Pilkington S."/>
            <person name="Crowhurst R."/>
            <person name="Hilario E."/>
            <person name="Nardozza S."/>
            <person name="Fraser L."/>
            <person name="Peng Y."/>
            <person name="Gunaseelan K."/>
            <person name="Simpson R."/>
            <person name="Tahir J."/>
            <person name="Deroles S."/>
            <person name="Templeton K."/>
            <person name="Luo Z."/>
            <person name="Davy M."/>
            <person name="Cheng C."/>
            <person name="Mcneilage M."/>
            <person name="Scaglione D."/>
            <person name="Liu Y."/>
            <person name="Zhang Q."/>
            <person name="Datson P."/>
            <person name="De Silva N."/>
            <person name="Gardiner S."/>
            <person name="Bassett H."/>
            <person name="Chagne D."/>
            <person name="Mccallum J."/>
            <person name="Dzierzon H."/>
            <person name="Deng C."/>
            <person name="Wang Y.-Y."/>
            <person name="Barron N."/>
            <person name="Manako K."/>
            <person name="Bowen J."/>
            <person name="Foster T."/>
            <person name="Erridge Z."/>
            <person name="Tiffin H."/>
            <person name="Waite C."/>
            <person name="Davies K."/>
            <person name="Grierson E."/>
            <person name="Laing W."/>
            <person name="Kirk R."/>
            <person name="Chen X."/>
            <person name="Wood M."/>
            <person name="Montefiori M."/>
            <person name="Brummell D."/>
            <person name="Schwinn K."/>
            <person name="Catanach A."/>
            <person name="Fullerton C."/>
            <person name="Li D."/>
            <person name="Meiyalaghan S."/>
            <person name="Nieuwenhuizen N."/>
            <person name="Read N."/>
            <person name="Prakash R."/>
            <person name="Hunter D."/>
            <person name="Zhang H."/>
            <person name="Mckenzie M."/>
            <person name="Knabel M."/>
            <person name="Harris A."/>
            <person name="Allan A."/>
            <person name="Chen A."/>
            <person name="Janssen B."/>
            <person name="Plunkett B."/>
            <person name="Dwamena C."/>
            <person name="Voogd C."/>
            <person name="Leif D."/>
            <person name="Lafferty D."/>
            <person name="Souleyre E."/>
            <person name="Varkonyi-Gasic E."/>
            <person name="Gambi F."/>
            <person name="Hanley J."/>
            <person name="Yao J.-L."/>
            <person name="Cheung J."/>
            <person name="David K."/>
            <person name="Warren B."/>
            <person name="Marsh K."/>
            <person name="Snowden K."/>
            <person name="Lin-Wang K."/>
            <person name="Brian L."/>
            <person name="Martinez-Sanchez M."/>
            <person name="Wang M."/>
            <person name="Ileperuma N."/>
            <person name="Macnee N."/>
            <person name="Campin R."/>
            <person name="Mcatee P."/>
            <person name="Drummond R."/>
            <person name="Espley R."/>
            <person name="Ireland H."/>
            <person name="Wu R."/>
            <person name="Atkinson R."/>
            <person name="Karunairetnam S."/>
            <person name="Bulley S."/>
            <person name="Chunkath S."/>
            <person name="Hanley Z."/>
            <person name="Storey R."/>
            <person name="Thrimawithana A."/>
            <person name="Thomson S."/>
            <person name="David C."/>
            <person name="Testolin R."/>
        </authorList>
    </citation>
    <scope>NUCLEOTIDE SEQUENCE [LARGE SCALE GENOMIC DNA]</scope>
    <source>
        <strain evidence="6">cv. Red5</strain>
        <tissue evidence="5">Young leaf</tissue>
    </source>
</reference>
<dbReference type="Gramene" id="PSS24154">
    <property type="protein sequence ID" value="PSS24154"/>
    <property type="gene ID" value="CEY00_Acc09034"/>
</dbReference>